<evidence type="ECO:0000256" key="7">
    <source>
        <dbReference type="ARBA" id="ARBA00023136"/>
    </source>
</evidence>
<keyword evidence="5 9" id="KW-1133">Transmembrane helix</keyword>
<proteinExistence type="inferred from homology"/>
<dbReference type="GO" id="GO:0033179">
    <property type="term" value="C:proton-transporting V-type ATPase, V0 domain"/>
    <property type="evidence" value="ECO:0007669"/>
    <property type="project" value="InterPro"/>
</dbReference>
<dbReference type="Pfam" id="PF01496">
    <property type="entry name" value="V_ATPase_I"/>
    <property type="match status" value="2"/>
</dbReference>
<feature type="transmembrane region" description="Helical" evidence="9">
    <location>
        <begin position="462"/>
        <end position="480"/>
    </location>
</feature>
<keyword evidence="7 9" id="KW-0472">Membrane</keyword>
<dbReference type="GO" id="GO:0046961">
    <property type="term" value="F:proton-transporting ATPase activity, rotational mechanism"/>
    <property type="evidence" value="ECO:0007669"/>
    <property type="project" value="InterPro"/>
</dbReference>
<evidence type="ECO:0000256" key="2">
    <source>
        <dbReference type="ARBA" id="ARBA00009904"/>
    </source>
</evidence>
<comment type="subcellular location">
    <subcellularLocation>
        <location evidence="1">Membrane</location>
        <topology evidence="1">Multi-pass membrane protein</topology>
    </subcellularLocation>
</comment>
<dbReference type="EMBL" id="CP003096">
    <property type="protein sequence ID" value="AER67220.1"/>
    <property type="molecule type" value="Genomic_DNA"/>
</dbReference>
<dbReference type="KEGG" id="tli:Tlie_1496"/>
<keyword evidence="11" id="KW-1185">Reference proteome</keyword>
<dbReference type="GO" id="GO:0007035">
    <property type="term" value="P:vacuolar acidification"/>
    <property type="evidence" value="ECO:0007669"/>
    <property type="project" value="TreeGrafter"/>
</dbReference>
<evidence type="ECO:0000256" key="8">
    <source>
        <dbReference type="SAM" id="Coils"/>
    </source>
</evidence>
<dbReference type="Proteomes" id="UP000005868">
    <property type="component" value="Chromosome"/>
</dbReference>
<name>G7V7A4_THELD</name>
<feature type="transmembrane region" description="Helical" evidence="9">
    <location>
        <begin position="541"/>
        <end position="561"/>
    </location>
</feature>
<dbReference type="PANTHER" id="PTHR11629:SF63">
    <property type="entry name" value="V-TYPE PROTON ATPASE SUBUNIT A"/>
    <property type="match status" value="1"/>
</dbReference>
<gene>
    <name evidence="10" type="ordered locus">Tlie_1496</name>
</gene>
<keyword evidence="4 9" id="KW-0812">Transmembrane</keyword>
<dbReference type="eggNOG" id="COG1269">
    <property type="taxonomic scope" value="Bacteria"/>
</dbReference>
<evidence type="ECO:0000256" key="4">
    <source>
        <dbReference type="ARBA" id="ARBA00022692"/>
    </source>
</evidence>
<keyword evidence="8" id="KW-0175">Coiled coil</keyword>
<feature type="coiled-coil region" evidence="8">
    <location>
        <begin position="205"/>
        <end position="232"/>
    </location>
</feature>
<accession>G7V7A4</accession>
<evidence type="ECO:0000256" key="5">
    <source>
        <dbReference type="ARBA" id="ARBA00022989"/>
    </source>
</evidence>
<reference evidence="10 11" key="2">
    <citation type="journal article" date="2012" name="Stand. Genomic Sci.">
        <title>Genome sequence of the moderately thermophilic, amino-acid-degrading and sulfur-reducing bacterium Thermovirga lienii type strain (Cas60314(T)).</title>
        <authorList>
            <person name="Goker M."/>
            <person name="Saunders E."/>
            <person name="Lapidus A."/>
            <person name="Nolan M."/>
            <person name="Lucas S."/>
            <person name="Hammon N."/>
            <person name="Deshpande S."/>
            <person name="Cheng J.F."/>
            <person name="Han C."/>
            <person name="Tapia R."/>
            <person name="Goodwin L.A."/>
            <person name="Pitluck S."/>
            <person name="Liolios K."/>
            <person name="Mavromatis K."/>
            <person name="Pagani I."/>
            <person name="Ivanova N."/>
            <person name="Mikhailova N."/>
            <person name="Pati A."/>
            <person name="Chen A."/>
            <person name="Palaniappan K."/>
            <person name="Land M."/>
            <person name="Chang Y.J."/>
            <person name="Jeffries C.D."/>
            <person name="Brambilla E.M."/>
            <person name="Rohde M."/>
            <person name="Spring S."/>
            <person name="Detter J.C."/>
            <person name="Woyke T."/>
            <person name="Bristow J."/>
            <person name="Eisen J.A."/>
            <person name="Markowitz V."/>
            <person name="Hugenholtz P."/>
            <person name="Kyrpides N.C."/>
            <person name="Klenk H.P."/>
        </authorList>
    </citation>
    <scope>NUCLEOTIDE SEQUENCE [LARGE SCALE GENOMIC DNA]</scope>
    <source>
        <strain evidence="11">ATCC BAA-1197 / DSM 17291 / Cas60314</strain>
    </source>
</reference>
<evidence type="ECO:0000256" key="1">
    <source>
        <dbReference type="ARBA" id="ARBA00004141"/>
    </source>
</evidence>
<dbReference type="AlphaFoldDB" id="G7V7A4"/>
<dbReference type="HOGENOM" id="CLU_025558_0_1_0"/>
<comment type="similarity">
    <text evidence="2">Belongs to the V-ATPase 116 kDa subunit family.</text>
</comment>
<feature type="transmembrane region" description="Helical" evidence="9">
    <location>
        <begin position="338"/>
        <end position="368"/>
    </location>
</feature>
<feature type="transmembrane region" description="Helical" evidence="9">
    <location>
        <begin position="573"/>
        <end position="596"/>
    </location>
</feature>
<evidence type="ECO:0000256" key="6">
    <source>
        <dbReference type="ARBA" id="ARBA00023065"/>
    </source>
</evidence>
<feature type="transmembrane region" description="Helical" evidence="9">
    <location>
        <begin position="486"/>
        <end position="510"/>
    </location>
</feature>
<feature type="transmembrane region" description="Helical" evidence="9">
    <location>
        <begin position="420"/>
        <end position="441"/>
    </location>
</feature>
<reference evidence="11" key="1">
    <citation type="submission" date="2011-10" db="EMBL/GenBank/DDBJ databases">
        <title>The complete genome of chromosome of Thermovirga lienii DSM 17291.</title>
        <authorList>
            <consortium name="US DOE Joint Genome Institute (JGI-PGF)"/>
            <person name="Lucas S."/>
            <person name="Copeland A."/>
            <person name="Lapidus A."/>
            <person name="Glavina del Rio T."/>
            <person name="Dalin E."/>
            <person name="Tice H."/>
            <person name="Bruce D."/>
            <person name="Goodwin L."/>
            <person name="Pitluck S."/>
            <person name="Peters L."/>
            <person name="Mikhailova N."/>
            <person name="Saunders E."/>
            <person name="Kyrpides N."/>
            <person name="Mavromatis K."/>
            <person name="Ivanova N."/>
            <person name="Last F.I."/>
            <person name="Brettin T."/>
            <person name="Detter J.C."/>
            <person name="Han C."/>
            <person name="Larimer F."/>
            <person name="Land M."/>
            <person name="Hauser L."/>
            <person name="Markowitz V."/>
            <person name="Cheng J.-F."/>
            <person name="Hugenholtz P."/>
            <person name="Woyke T."/>
            <person name="Wu D."/>
            <person name="Spring S."/>
            <person name="Schroeder M."/>
            <person name="Brambilla E.-M."/>
            <person name="Klenk H.-P."/>
            <person name="Eisen J.A."/>
        </authorList>
    </citation>
    <scope>NUCLEOTIDE SEQUENCE [LARGE SCALE GENOMIC DNA]</scope>
    <source>
        <strain evidence="11">ATCC BAA-1197 / DSM 17291 / Cas60314</strain>
    </source>
</reference>
<keyword evidence="6" id="KW-0406">Ion transport</keyword>
<dbReference type="GO" id="GO:0016471">
    <property type="term" value="C:vacuolar proton-transporting V-type ATPase complex"/>
    <property type="evidence" value="ECO:0007669"/>
    <property type="project" value="TreeGrafter"/>
</dbReference>
<feature type="transmembrane region" description="Helical" evidence="9">
    <location>
        <begin position="380"/>
        <end position="400"/>
    </location>
</feature>
<dbReference type="GO" id="GO:0051117">
    <property type="term" value="F:ATPase binding"/>
    <property type="evidence" value="ECO:0007669"/>
    <property type="project" value="TreeGrafter"/>
</dbReference>
<evidence type="ECO:0000313" key="11">
    <source>
        <dbReference type="Proteomes" id="UP000005868"/>
    </source>
</evidence>
<organism evidence="10 11">
    <name type="scientific">Thermovirga lienii (strain ATCC BAA-1197 / DSM 17291 / Cas60314)</name>
    <dbReference type="NCBI Taxonomy" id="580340"/>
    <lineage>
        <taxon>Bacteria</taxon>
        <taxon>Thermotogati</taxon>
        <taxon>Synergistota</taxon>
        <taxon>Synergistia</taxon>
        <taxon>Synergistales</taxon>
        <taxon>Thermovirgaceae</taxon>
        <taxon>Thermovirga</taxon>
    </lineage>
</organism>
<dbReference type="InterPro" id="IPR002490">
    <property type="entry name" value="V-ATPase_116kDa_su"/>
</dbReference>
<evidence type="ECO:0000256" key="3">
    <source>
        <dbReference type="ARBA" id="ARBA00022448"/>
    </source>
</evidence>
<protein>
    <submittedName>
        <fullName evidence="10">V-type ATPase 116 kDa subunit</fullName>
    </submittedName>
</protein>
<evidence type="ECO:0000313" key="10">
    <source>
        <dbReference type="EMBL" id="AER67220.1"/>
    </source>
</evidence>
<dbReference type="STRING" id="580340.Tlie_1496"/>
<keyword evidence="3" id="KW-0813">Transport</keyword>
<dbReference type="PANTHER" id="PTHR11629">
    <property type="entry name" value="VACUOLAR PROTON ATPASES"/>
    <property type="match status" value="1"/>
</dbReference>
<evidence type="ECO:0000256" key="9">
    <source>
        <dbReference type="SAM" id="Phobius"/>
    </source>
</evidence>
<sequence>MEKVASLMVLSGGFQPLPLDILLKDKTIRSKITSTSDNPYDELLVKLASIWQAAGEKPPIPVPIQVSPRFSLEIASMQVNSAVRRLELWSSKKEELVEKLEKLEALLFLMRALKERGLNLKDLFDTKYLVPLFAKTSSENFRRLLDSSEEAPLYIESLLSRGGNTWFLGLTVPGYAEGSQKLLDSLYCKRFHMEDLQQELGENSEDSIVKRIDNLKRAINGLEKASSRLLDRNREFFVKLYSSIYTMQRVYELCRGRGELKDLYILSGWIPEDILERVRSDLEKMAPQTVMHVEEIKAMPYSGIKVPTLLKNLPLVSAFQEIVALYSLPSYGEIDPSFFVAVTFCLFFGFMFGDVGHGLMLFLIAVFLQKRKVASRSMGIVLKSAGASSVLFGFLYGSVFGVEGIIHPLWISPMEDMGDLLAFSIGIGVSIMTLGMTLNMITQYRARDFGRLLFDGRGLAGTFLYLSLAALGYATLKGIVLPGPKWVYWVLPVLLFVVILLRDILARVVLRERSKEKEKLGLYVFEVFHNLLSFMSNTASFVRLAAFALNHVGLSLAVMMLSDMVRNLPGGWILKGTLLVVGNLLIVGLEGLIVFIQTLRLEYYEFFGKFYRGEGRAFRPVTFEGKDLLRNTRRTIK</sequence>